<evidence type="ECO:0000256" key="1">
    <source>
        <dbReference type="SAM" id="Phobius"/>
    </source>
</evidence>
<dbReference type="AlphaFoldDB" id="A0A160IK38"/>
<keyword evidence="3" id="KW-1185">Reference proteome</keyword>
<feature type="transmembrane region" description="Helical" evidence="1">
    <location>
        <begin position="7"/>
        <end position="26"/>
    </location>
</feature>
<name>A0A160IK38_9BACL</name>
<keyword evidence="1" id="KW-1133">Transmembrane helix</keyword>
<feature type="transmembrane region" description="Helical" evidence="1">
    <location>
        <begin position="65"/>
        <end position="88"/>
    </location>
</feature>
<accession>A0A160IK38</accession>
<feature type="transmembrane region" description="Helical" evidence="1">
    <location>
        <begin position="38"/>
        <end position="58"/>
    </location>
</feature>
<dbReference type="Proteomes" id="UP000076623">
    <property type="component" value="Chromosome"/>
</dbReference>
<keyword evidence="1" id="KW-0472">Membrane</keyword>
<protein>
    <submittedName>
        <fullName evidence="2">Uncharacterized protein</fullName>
    </submittedName>
</protein>
<proteinExistence type="predicted"/>
<sequence length="90" mass="10286">MSLRFRLLGYSLLVVIVFPNLLPFLISNYLPEGTRAPVQLLLNFLILFIVIPFLKLAYQKKNAGIITLFLFLILYLLTMSIIPFIGVVTQ</sequence>
<gene>
    <name evidence="2" type="ORF">ABE65_006425</name>
</gene>
<evidence type="ECO:0000313" key="3">
    <source>
        <dbReference type="Proteomes" id="UP000076623"/>
    </source>
</evidence>
<dbReference type="EMBL" id="CP015378">
    <property type="protein sequence ID" value="ANC76453.1"/>
    <property type="molecule type" value="Genomic_DNA"/>
</dbReference>
<organism evidence="2 3">
    <name type="scientific">Fictibacillus phosphorivorans</name>
    <dbReference type="NCBI Taxonomy" id="1221500"/>
    <lineage>
        <taxon>Bacteria</taxon>
        <taxon>Bacillati</taxon>
        <taxon>Bacillota</taxon>
        <taxon>Bacilli</taxon>
        <taxon>Bacillales</taxon>
        <taxon>Fictibacillaceae</taxon>
        <taxon>Fictibacillus</taxon>
    </lineage>
</organism>
<keyword evidence="1" id="KW-0812">Transmembrane</keyword>
<reference evidence="2 3" key="1">
    <citation type="submission" date="2016-04" db="EMBL/GenBank/DDBJ databases">
        <title>Complete genome sequence of Fictibacillus phosphorivorans G25-29, a strain toxic to nematodes.</title>
        <authorList>
            <person name="Zheng Z."/>
        </authorList>
    </citation>
    <scope>NUCLEOTIDE SEQUENCE [LARGE SCALE GENOMIC DNA]</scope>
    <source>
        <strain evidence="2 3">G25-29</strain>
    </source>
</reference>
<evidence type="ECO:0000313" key="2">
    <source>
        <dbReference type="EMBL" id="ANC76453.1"/>
    </source>
</evidence>
<dbReference type="STRING" id="1221500.ABE65_006425"/>
<dbReference type="KEGG" id="fpn:ABE65_006425"/>